<name>C9KK63_9FIRM</name>
<dbReference type="GO" id="GO:0008270">
    <property type="term" value="F:zinc ion binding"/>
    <property type="evidence" value="ECO:0007669"/>
    <property type="project" value="UniProtKB-KW"/>
</dbReference>
<evidence type="ECO:0000256" key="5">
    <source>
        <dbReference type="ARBA" id="ARBA00022723"/>
    </source>
</evidence>
<dbReference type="InterPro" id="IPR055128">
    <property type="entry name" value="HypF_C_2"/>
</dbReference>
<dbReference type="InterPro" id="IPR043129">
    <property type="entry name" value="ATPase_NBD"/>
</dbReference>
<evidence type="ECO:0000256" key="7">
    <source>
        <dbReference type="ARBA" id="ARBA00022833"/>
    </source>
</evidence>
<dbReference type="Gene3D" id="3.90.870.50">
    <property type="match status" value="1"/>
</dbReference>
<evidence type="ECO:0000256" key="4">
    <source>
        <dbReference type="ARBA" id="ARBA00022598"/>
    </source>
</evidence>
<accession>C9KK63</accession>
<dbReference type="PROSITE" id="PS51160">
    <property type="entry name" value="ACYLPHOSPHATASE_3"/>
    <property type="match status" value="1"/>
</dbReference>
<dbReference type="InterPro" id="IPR051060">
    <property type="entry name" value="Carbamoyltrans_HypF-like"/>
</dbReference>
<dbReference type="Proteomes" id="UP000003671">
    <property type="component" value="Unassembled WGS sequence"/>
</dbReference>
<evidence type="ECO:0000256" key="6">
    <source>
        <dbReference type="ARBA" id="ARBA00022771"/>
    </source>
</evidence>
<dbReference type="HOGENOM" id="CLU_009164_0_0_9"/>
<dbReference type="Gene3D" id="3.30.420.360">
    <property type="match status" value="1"/>
</dbReference>
<dbReference type="InterPro" id="IPR036046">
    <property type="entry name" value="Acylphosphatase-like_dom_sf"/>
</dbReference>
<evidence type="ECO:0000256" key="2">
    <source>
        <dbReference type="ARBA" id="ARBA00005614"/>
    </source>
</evidence>
<dbReference type="PROSITE" id="PS51163">
    <property type="entry name" value="YRDC"/>
    <property type="match status" value="1"/>
</dbReference>
<dbReference type="SUPFAM" id="SSF54975">
    <property type="entry name" value="Acylphosphatase/BLUF domain-like"/>
    <property type="match status" value="1"/>
</dbReference>
<dbReference type="Pfam" id="PF00708">
    <property type="entry name" value="Acylphosphatase"/>
    <property type="match status" value="1"/>
</dbReference>
<feature type="active site" evidence="11">
    <location>
        <position position="18"/>
    </location>
</feature>
<dbReference type="Gene3D" id="3.30.420.40">
    <property type="match status" value="1"/>
</dbReference>
<keyword evidence="4" id="KW-0436">Ligase</keyword>
<evidence type="ECO:0000256" key="9">
    <source>
        <dbReference type="ARBA" id="ARBA00048220"/>
    </source>
</evidence>
<evidence type="ECO:0000256" key="10">
    <source>
        <dbReference type="PIRNR" id="PIRNR006256"/>
    </source>
</evidence>
<dbReference type="InterPro" id="IPR041440">
    <property type="entry name" value="HypF_C"/>
</dbReference>
<proteinExistence type="inferred from homology"/>
<dbReference type="UniPathway" id="UPA00335"/>
<dbReference type="AlphaFoldDB" id="C9KK63"/>
<gene>
    <name evidence="14" type="primary">hypF</name>
    <name evidence="14" type="ORF">MITSMUL_03561</name>
</gene>
<dbReference type="InterPro" id="IPR017968">
    <property type="entry name" value="Acylphosphatase_CS"/>
</dbReference>
<evidence type="ECO:0000256" key="8">
    <source>
        <dbReference type="ARBA" id="ARBA00047645"/>
    </source>
</evidence>
<dbReference type="SUPFAM" id="SSF55821">
    <property type="entry name" value="YrdC/RibB"/>
    <property type="match status" value="1"/>
</dbReference>
<dbReference type="NCBIfam" id="TIGR00143">
    <property type="entry name" value="hypF"/>
    <property type="match status" value="1"/>
</dbReference>
<dbReference type="EMBL" id="ABWK02000009">
    <property type="protein sequence ID" value="EEX69513.1"/>
    <property type="molecule type" value="Genomic_DNA"/>
</dbReference>
<dbReference type="GO" id="GO:0016874">
    <property type="term" value="F:ligase activity"/>
    <property type="evidence" value="ECO:0007669"/>
    <property type="project" value="UniProtKB-UniRule"/>
</dbReference>
<dbReference type="Pfam" id="PF22521">
    <property type="entry name" value="HypF_C_2"/>
    <property type="match status" value="1"/>
</dbReference>
<dbReference type="eggNOG" id="COG0068">
    <property type="taxonomic scope" value="Bacteria"/>
</dbReference>
<feature type="domain" description="Acylphosphatase-like" evidence="12">
    <location>
        <begin position="3"/>
        <end position="91"/>
    </location>
</feature>
<keyword evidence="7" id="KW-0862">Zinc</keyword>
<dbReference type="RefSeq" id="WP_005839685.1">
    <property type="nucleotide sequence ID" value="NZ_GG697141.2"/>
</dbReference>
<feature type="domain" description="YrdC-like" evidence="13">
    <location>
        <begin position="198"/>
        <end position="391"/>
    </location>
</feature>
<evidence type="ECO:0000256" key="11">
    <source>
        <dbReference type="PROSITE-ProRule" id="PRU00520"/>
    </source>
</evidence>
<dbReference type="Gene3D" id="3.30.110.120">
    <property type="match status" value="1"/>
</dbReference>
<dbReference type="GO" id="GO:0016743">
    <property type="term" value="F:carboxyl- or carbamoyltransferase activity"/>
    <property type="evidence" value="ECO:0007669"/>
    <property type="project" value="UniProtKB-UniRule"/>
</dbReference>
<dbReference type="GO" id="GO:0003998">
    <property type="term" value="F:acylphosphatase activity"/>
    <property type="evidence" value="ECO:0007669"/>
    <property type="project" value="UniProtKB-EC"/>
</dbReference>
<dbReference type="GO" id="GO:0003725">
    <property type="term" value="F:double-stranded RNA binding"/>
    <property type="evidence" value="ECO:0007669"/>
    <property type="project" value="InterPro"/>
</dbReference>
<dbReference type="InterPro" id="IPR011125">
    <property type="entry name" value="Znf_HypF"/>
</dbReference>
<dbReference type="GeneID" id="93480732"/>
<dbReference type="EC" id="6.2.-.-" evidence="10"/>
<evidence type="ECO:0000313" key="14">
    <source>
        <dbReference type="EMBL" id="EEX69513.1"/>
    </source>
</evidence>
<dbReference type="PIRSF" id="PIRSF006256">
    <property type="entry name" value="CMPcnvr_hdrg_mat"/>
    <property type="match status" value="1"/>
</dbReference>
<keyword evidence="11" id="KW-0378">Hydrolase</keyword>
<evidence type="ECO:0000256" key="1">
    <source>
        <dbReference type="ARBA" id="ARBA00004711"/>
    </source>
</evidence>
<reference evidence="14" key="1">
    <citation type="submission" date="2009-09" db="EMBL/GenBank/DDBJ databases">
        <authorList>
            <person name="Weinstock G."/>
            <person name="Sodergren E."/>
            <person name="Clifton S."/>
            <person name="Fulton L."/>
            <person name="Fulton B."/>
            <person name="Courtney L."/>
            <person name="Fronick C."/>
            <person name="Harrison M."/>
            <person name="Strong C."/>
            <person name="Farmer C."/>
            <person name="Delahaunty K."/>
            <person name="Markovic C."/>
            <person name="Hall O."/>
            <person name="Minx P."/>
            <person name="Tomlinson C."/>
            <person name="Mitreva M."/>
            <person name="Nelson J."/>
            <person name="Hou S."/>
            <person name="Wollam A."/>
            <person name="Pepin K.H."/>
            <person name="Johnson M."/>
            <person name="Bhonagiri V."/>
            <person name="Nash W.E."/>
            <person name="Warren W."/>
            <person name="Chinwalla A."/>
            <person name="Mardis E.R."/>
            <person name="Wilson R.K."/>
        </authorList>
    </citation>
    <scope>NUCLEOTIDE SEQUENCE [LARGE SCALE GENOMIC DNA]</scope>
    <source>
        <strain evidence="14">DSM 20544</strain>
    </source>
</reference>
<comment type="catalytic activity">
    <reaction evidence="8 11">
        <text>an acyl phosphate + H2O = a carboxylate + phosphate + H(+)</text>
        <dbReference type="Rhea" id="RHEA:14965"/>
        <dbReference type="ChEBI" id="CHEBI:15377"/>
        <dbReference type="ChEBI" id="CHEBI:15378"/>
        <dbReference type="ChEBI" id="CHEBI:29067"/>
        <dbReference type="ChEBI" id="CHEBI:43474"/>
        <dbReference type="ChEBI" id="CHEBI:59918"/>
        <dbReference type="EC" id="3.6.1.7"/>
    </reaction>
</comment>
<evidence type="ECO:0000259" key="12">
    <source>
        <dbReference type="PROSITE" id="PS51160"/>
    </source>
</evidence>
<sequence length="782" mass="85629">MKRLNIKIYGIVQGVGFRPFVSRLADACQIRGTVCNKGPYVEVFAEGNDAALQQFVEGIPKKAPERAAILKVDVHEVTDAAPPYADFAIIESAKERGDIFVSPDIATCDKCRAELFDPKDRRYLHPFINCTACGPRLTILESMPYDRERTSMKEFPMCAACHKEYVSPESRRYDAQPVCCNACGPQVYLLGHEDVRGADAIRAVRRVLASGGIAAIKGIGGFHLACDATDEAAVHRLRTLKHRPQKPFAVMMRDEETARRACHLEPGEAEMMTGHQKPILLLRRREDSPLAPSVAPGNPKVGVMLPYAPVQMLIFDYPEDHETPEVPAMLVMTSGNPSGAPICHNDEEAEETLAPLCDVILSHDRRIRLRADDSVMDWFAGRPYMVRRSRGFAPLPFMLSAPLQGQVLGIGGELKNTFCLASSHLFYPSPYIGDMSDLRTVLALKDSVQLMESLLENRPEAIACDLHPRYNTSAVAEALAKEAGVPLFKVQHHYAHILSCMAENDQQAPVIGVSFDGTGYGTDSTIWGGEFLLADYKGFRRLGSIEPFSQAGGDKSSREGWRIAVSLLRDTLVRTMAGRSAAEVDAVWKEQCLALGLCDEKEFAAQSFMLRQHVNCIESTSAGRLFDGVSALLGLRRESTFEGEASMALQFAAESAEGTDGSLDLPLHEAADGRFLLPTTALFGALYARHQQGRAAEELAYRFHQALAEMIVAGCERARRETGLSTVALSGGVFQNLLLTRLVKDSLEAAGFQPLLHSLLPPNDGGICVGQAAFAMYALQEK</sequence>
<organism evidence="14 15">
    <name type="scientific">Mitsuokella multacida DSM 20544</name>
    <dbReference type="NCBI Taxonomy" id="500635"/>
    <lineage>
        <taxon>Bacteria</taxon>
        <taxon>Bacillati</taxon>
        <taxon>Bacillota</taxon>
        <taxon>Negativicutes</taxon>
        <taxon>Selenomonadales</taxon>
        <taxon>Selenomonadaceae</taxon>
        <taxon>Mitsuokella</taxon>
    </lineage>
</organism>
<dbReference type="Pfam" id="PF17788">
    <property type="entry name" value="HypF_C"/>
    <property type="match status" value="1"/>
</dbReference>
<evidence type="ECO:0000313" key="15">
    <source>
        <dbReference type="Proteomes" id="UP000003671"/>
    </source>
</evidence>
<evidence type="ECO:0000256" key="3">
    <source>
        <dbReference type="ARBA" id="ARBA00008097"/>
    </source>
</evidence>
<protein>
    <recommendedName>
        <fullName evidence="10">Carbamoyltransferase</fullName>
        <ecNumber evidence="10">6.2.-.-</ecNumber>
    </recommendedName>
</protein>
<comment type="caution">
    <text evidence="14">The sequence shown here is derived from an EMBL/GenBank/DDBJ whole genome shotgun (WGS) entry which is preliminary data.</text>
</comment>
<comment type="catalytic activity">
    <reaction evidence="9">
        <text>C-terminal L-cysteinyl-[HypE protein] + carbamoyl phosphate + ATP + H2O = C-terminal S-carboxamide-L-cysteinyl-[HypE protein] + AMP + phosphate + diphosphate + H(+)</text>
        <dbReference type="Rhea" id="RHEA:55636"/>
        <dbReference type="Rhea" id="RHEA-COMP:14247"/>
        <dbReference type="Rhea" id="RHEA-COMP:14392"/>
        <dbReference type="ChEBI" id="CHEBI:15377"/>
        <dbReference type="ChEBI" id="CHEBI:15378"/>
        <dbReference type="ChEBI" id="CHEBI:30616"/>
        <dbReference type="ChEBI" id="CHEBI:33019"/>
        <dbReference type="ChEBI" id="CHEBI:43474"/>
        <dbReference type="ChEBI" id="CHEBI:58228"/>
        <dbReference type="ChEBI" id="CHEBI:76913"/>
        <dbReference type="ChEBI" id="CHEBI:139126"/>
        <dbReference type="ChEBI" id="CHEBI:456215"/>
    </reaction>
</comment>
<dbReference type="STRING" id="500635.MITSMUL_03561"/>
<dbReference type="Pfam" id="PF01300">
    <property type="entry name" value="Sua5_yciO_yrdC"/>
    <property type="match status" value="1"/>
</dbReference>
<dbReference type="PATRIC" id="fig|500635.8.peg.958"/>
<feature type="active site" evidence="11">
    <location>
        <position position="36"/>
    </location>
</feature>
<dbReference type="InterPro" id="IPR006070">
    <property type="entry name" value="Sua5-like_dom"/>
</dbReference>
<dbReference type="PANTHER" id="PTHR42959:SF1">
    <property type="entry name" value="CARBAMOYLTRANSFERASE HYPF"/>
    <property type="match status" value="1"/>
</dbReference>
<comment type="pathway">
    <text evidence="1">Protein modification; [NiFe] hydrogenase maturation.</text>
</comment>
<dbReference type="Pfam" id="PF07503">
    <property type="entry name" value="zf-HYPF"/>
    <property type="match status" value="2"/>
</dbReference>
<keyword evidence="15" id="KW-1185">Reference proteome</keyword>
<dbReference type="InterPro" id="IPR017945">
    <property type="entry name" value="DHBP_synth_RibB-like_a/b_dom"/>
</dbReference>
<evidence type="ECO:0000259" key="13">
    <source>
        <dbReference type="PROSITE" id="PS51163"/>
    </source>
</evidence>
<dbReference type="GO" id="GO:0051604">
    <property type="term" value="P:protein maturation"/>
    <property type="evidence" value="ECO:0007669"/>
    <property type="project" value="TreeGrafter"/>
</dbReference>
<dbReference type="InterPro" id="IPR004421">
    <property type="entry name" value="Carbamoyltransferase_HypF"/>
</dbReference>
<dbReference type="InterPro" id="IPR001792">
    <property type="entry name" value="Acylphosphatase-like_dom"/>
</dbReference>
<keyword evidence="6" id="KW-0863">Zinc-finger</keyword>
<keyword evidence="5" id="KW-0479">Metal-binding</keyword>
<dbReference type="PANTHER" id="PTHR42959">
    <property type="entry name" value="CARBAMOYLTRANSFERASE"/>
    <property type="match status" value="1"/>
</dbReference>
<dbReference type="PROSITE" id="PS00150">
    <property type="entry name" value="ACYLPHOSPHATASE_1"/>
    <property type="match status" value="1"/>
</dbReference>
<comment type="similarity">
    <text evidence="2">Belongs to the acylphosphatase family.</text>
</comment>
<comment type="similarity">
    <text evidence="3 10">Belongs to the carbamoyltransferase HypF family.</text>
</comment>
<dbReference type="SUPFAM" id="SSF53067">
    <property type="entry name" value="Actin-like ATPase domain"/>
    <property type="match status" value="1"/>
</dbReference>